<dbReference type="Proteomes" id="UP001281147">
    <property type="component" value="Unassembled WGS sequence"/>
</dbReference>
<evidence type="ECO:0000313" key="2">
    <source>
        <dbReference type="Proteomes" id="UP001281147"/>
    </source>
</evidence>
<organism evidence="1 2">
    <name type="scientific">Vermiconidia calcicola</name>
    <dbReference type="NCBI Taxonomy" id="1690605"/>
    <lineage>
        <taxon>Eukaryota</taxon>
        <taxon>Fungi</taxon>
        <taxon>Dikarya</taxon>
        <taxon>Ascomycota</taxon>
        <taxon>Pezizomycotina</taxon>
        <taxon>Dothideomycetes</taxon>
        <taxon>Dothideomycetidae</taxon>
        <taxon>Mycosphaerellales</taxon>
        <taxon>Extremaceae</taxon>
        <taxon>Vermiconidia</taxon>
    </lineage>
</organism>
<protein>
    <submittedName>
        <fullName evidence="1">Uncharacterized protein</fullName>
    </submittedName>
</protein>
<accession>A0ACC3NI53</accession>
<proteinExistence type="predicted"/>
<evidence type="ECO:0000313" key="1">
    <source>
        <dbReference type="EMBL" id="KAK3716702.1"/>
    </source>
</evidence>
<sequence length="286" mass="31861">MALSEPQPVEGQQVDLQAVIDGLDEDFGPMPWEPLCKAIRSGDMQTVREGCFELRNKMTIPPKREAILCGSPDMLELLLQRDGFIDEDLVQTACDQRDRPSLRLLLDFGWPINHLIGGVCPLCSAIEDITFMQWLTENGADVNLRTRNDETALSSAIAYGNIDVVHFLLNHGTDLSRGDLVHCAAQRINEVEGASLIDVLAQNGADMNAHRYNNDTALRWRALFKSGTPLHIACERRSVLVARTLLKYGADPHQKMLEAQKLVPPTPHEMAMESNDEDLMSLFATD</sequence>
<keyword evidence="2" id="KW-1185">Reference proteome</keyword>
<name>A0ACC3NI53_9PEZI</name>
<gene>
    <name evidence="1" type="ORF">LTR37_006332</name>
</gene>
<dbReference type="EMBL" id="JAUTXU010000041">
    <property type="protein sequence ID" value="KAK3716702.1"/>
    <property type="molecule type" value="Genomic_DNA"/>
</dbReference>
<reference evidence="1" key="1">
    <citation type="submission" date="2023-07" db="EMBL/GenBank/DDBJ databases">
        <title>Black Yeasts Isolated from many extreme environments.</title>
        <authorList>
            <person name="Coleine C."/>
            <person name="Stajich J.E."/>
            <person name="Selbmann L."/>
        </authorList>
    </citation>
    <scope>NUCLEOTIDE SEQUENCE</scope>
    <source>
        <strain evidence="1">CCFEE 5714</strain>
    </source>
</reference>
<comment type="caution">
    <text evidence="1">The sequence shown here is derived from an EMBL/GenBank/DDBJ whole genome shotgun (WGS) entry which is preliminary data.</text>
</comment>